<dbReference type="UniPathway" id="UPA00138"/>
<keyword evidence="6" id="KW-1185">Reference proteome</keyword>
<keyword evidence="4" id="KW-0324">Glycolysis</keyword>
<evidence type="ECO:0000313" key="6">
    <source>
        <dbReference type="Proteomes" id="UP000664203"/>
    </source>
</evidence>
<dbReference type="PANTHER" id="PTHR21139">
    <property type="entry name" value="TRIOSEPHOSPHATE ISOMERASE"/>
    <property type="match status" value="1"/>
</dbReference>
<dbReference type="PANTHER" id="PTHR21139:SF2">
    <property type="entry name" value="TRIOSEPHOSPHATE ISOMERASE"/>
    <property type="match status" value="1"/>
</dbReference>
<dbReference type="GO" id="GO:0046166">
    <property type="term" value="P:glyceraldehyde-3-phosphate biosynthetic process"/>
    <property type="evidence" value="ECO:0007669"/>
    <property type="project" value="TreeGrafter"/>
</dbReference>
<dbReference type="GO" id="GO:0019563">
    <property type="term" value="P:glycerol catabolic process"/>
    <property type="evidence" value="ECO:0007669"/>
    <property type="project" value="TreeGrafter"/>
</dbReference>
<dbReference type="GO" id="GO:0005829">
    <property type="term" value="C:cytosol"/>
    <property type="evidence" value="ECO:0007669"/>
    <property type="project" value="TreeGrafter"/>
</dbReference>
<gene>
    <name evidence="5" type="ORF">ALECFALPRED_003722</name>
</gene>
<dbReference type="Gene3D" id="3.20.20.70">
    <property type="entry name" value="Aldolase class I"/>
    <property type="match status" value="1"/>
</dbReference>
<comment type="subunit">
    <text evidence="2">Homodimer.</text>
</comment>
<dbReference type="OrthoDB" id="6715177at2759"/>
<dbReference type="AlphaFoldDB" id="A0A8H3FMU0"/>
<keyword evidence="4" id="KW-0312">Gluconeogenesis</keyword>
<name>A0A8H3FMU0_9LECA</name>
<dbReference type="UniPathway" id="UPA00109">
    <property type="reaction ID" value="UER00189"/>
</dbReference>
<reference evidence="5" key="1">
    <citation type="submission" date="2021-03" db="EMBL/GenBank/DDBJ databases">
        <authorList>
            <person name="Tagirdzhanova G."/>
        </authorList>
    </citation>
    <scope>NUCLEOTIDE SEQUENCE</scope>
</reference>
<evidence type="ECO:0000256" key="4">
    <source>
        <dbReference type="RuleBase" id="RU363013"/>
    </source>
</evidence>
<evidence type="ECO:0000256" key="3">
    <source>
        <dbReference type="ARBA" id="ARBA00023235"/>
    </source>
</evidence>
<keyword evidence="3 4" id="KW-0413">Isomerase</keyword>
<dbReference type="EC" id="5.3.1.1" evidence="4"/>
<dbReference type="CDD" id="cd00311">
    <property type="entry name" value="TIM"/>
    <property type="match status" value="1"/>
</dbReference>
<dbReference type="EMBL" id="CAJPDR010000229">
    <property type="protein sequence ID" value="CAF9927496.1"/>
    <property type="molecule type" value="Genomic_DNA"/>
</dbReference>
<dbReference type="SUPFAM" id="SSF51351">
    <property type="entry name" value="Triosephosphate isomerase (TIM)"/>
    <property type="match status" value="1"/>
</dbReference>
<comment type="caution">
    <text evidence="5">The sequence shown here is derived from an EMBL/GenBank/DDBJ whole genome shotgun (WGS) entry which is preliminary data.</text>
</comment>
<evidence type="ECO:0000256" key="1">
    <source>
        <dbReference type="ARBA" id="ARBA00007422"/>
    </source>
</evidence>
<comment type="pathway">
    <text evidence="4">Carbohydrate degradation; glycolysis; D-glyceraldehyde 3-phosphate from glycerone phosphate: step 1/1.</text>
</comment>
<dbReference type="GO" id="GO:0006094">
    <property type="term" value="P:gluconeogenesis"/>
    <property type="evidence" value="ECO:0007669"/>
    <property type="project" value="UniProtKB-UniPathway"/>
</dbReference>
<evidence type="ECO:0000256" key="2">
    <source>
        <dbReference type="ARBA" id="ARBA00011738"/>
    </source>
</evidence>
<dbReference type="PROSITE" id="PS51440">
    <property type="entry name" value="TIM_2"/>
    <property type="match status" value="1"/>
</dbReference>
<dbReference type="Proteomes" id="UP000664203">
    <property type="component" value="Unassembled WGS sequence"/>
</dbReference>
<organism evidence="5 6">
    <name type="scientific">Alectoria fallacina</name>
    <dbReference type="NCBI Taxonomy" id="1903189"/>
    <lineage>
        <taxon>Eukaryota</taxon>
        <taxon>Fungi</taxon>
        <taxon>Dikarya</taxon>
        <taxon>Ascomycota</taxon>
        <taxon>Pezizomycotina</taxon>
        <taxon>Lecanoromycetes</taxon>
        <taxon>OSLEUM clade</taxon>
        <taxon>Lecanoromycetidae</taxon>
        <taxon>Lecanorales</taxon>
        <taxon>Lecanorineae</taxon>
        <taxon>Parmeliaceae</taxon>
        <taxon>Alectoria</taxon>
    </lineage>
</organism>
<comment type="similarity">
    <text evidence="1 4">Belongs to the triosephosphate isomerase family.</text>
</comment>
<accession>A0A8H3FMU0</accession>
<proteinExistence type="inferred from homology"/>
<protein>
    <recommendedName>
        <fullName evidence="4">Triosephosphate isomerase</fullName>
        <ecNumber evidence="4">5.3.1.1</ecNumber>
    </recommendedName>
</protein>
<evidence type="ECO:0000313" key="5">
    <source>
        <dbReference type="EMBL" id="CAF9927496.1"/>
    </source>
</evidence>
<dbReference type="GO" id="GO:0004807">
    <property type="term" value="F:triose-phosphate isomerase activity"/>
    <property type="evidence" value="ECO:0007669"/>
    <property type="project" value="UniProtKB-EC"/>
</dbReference>
<dbReference type="GO" id="GO:0006096">
    <property type="term" value="P:glycolytic process"/>
    <property type="evidence" value="ECO:0007669"/>
    <property type="project" value="UniProtKB-UniPathway"/>
</dbReference>
<dbReference type="InterPro" id="IPR013785">
    <property type="entry name" value="Aldolase_TIM"/>
</dbReference>
<dbReference type="Pfam" id="PF00121">
    <property type="entry name" value="TIM"/>
    <property type="match status" value="1"/>
</dbReference>
<comment type="catalytic activity">
    <reaction evidence="4">
        <text>D-glyceraldehyde 3-phosphate = dihydroxyacetone phosphate</text>
        <dbReference type="Rhea" id="RHEA:18585"/>
        <dbReference type="ChEBI" id="CHEBI:57642"/>
        <dbReference type="ChEBI" id="CHEBI:59776"/>
        <dbReference type="EC" id="5.3.1.1"/>
    </reaction>
</comment>
<comment type="pathway">
    <text evidence="4">Carbohydrate biosynthesis; gluconeogenesis.</text>
</comment>
<dbReference type="InterPro" id="IPR000652">
    <property type="entry name" value="Triosephosphate_isomerase"/>
</dbReference>
<sequence>MPSSTLPDRLVGVNLKMYFDAPSTTSYITAITKLFAPPASISTGVFILPSYPCLASASDLLDMTPQIILGAQNCHSEDSGAHTSEVSPLMLKQVGCRIVCLGHAERRRAPFNETDEVIATKVKAVVRNGMIPLVCIGEKSQSRIMSEGVGLAIRECSPQILSVLRAVQGDVPIIFAYEPVWAIGAQEPASADHVLAVVQDLKDLVSTLHERAEIRILYGGSAKPGTWRTLKQGLDGLFLGRFAHDVGNFERVVREVEES</sequence>
<dbReference type="InterPro" id="IPR035990">
    <property type="entry name" value="TIM_sf"/>
</dbReference>